<dbReference type="GO" id="GO:0042073">
    <property type="term" value="P:intraciliary transport"/>
    <property type="evidence" value="ECO:0007669"/>
    <property type="project" value="TreeGrafter"/>
</dbReference>
<evidence type="ECO:0000256" key="2">
    <source>
        <dbReference type="ARBA" id="ARBA00009415"/>
    </source>
</evidence>
<evidence type="ECO:0000313" key="7">
    <source>
        <dbReference type="Proteomes" id="UP000228934"/>
    </source>
</evidence>
<organism evidence="6 7">
    <name type="scientific">Aquarana catesbeiana</name>
    <name type="common">American bullfrog</name>
    <name type="synonym">Rana catesbeiana</name>
    <dbReference type="NCBI Taxonomy" id="8400"/>
    <lineage>
        <taxon>Eukaryota</taxon>
        <taxon>Metazoa</taxon>
        <taxon>Chordata</taxon>
        <taxon>Craniata</taxon>
        <taxon>Vertebrata</taxon>
        <taxon>Euteleostomi</taxon>
        <taxon>Amphibia</taxon>
        <taxon>Batrachia</taxon>
        <taxon>Anura</taxon>
        <taxon>Neobatrachia</taxon>
        <taxon>Ranoidea</taxon>
        <taxon>Ranidae</taxon>
        <taxon>Aquarana</taxon>
    </lineage>
</organism>
<keyword evidence="4" id="KW-0969">Cilium</keyword>
<evidence type="ECO:0000256" key="3">
    <source>
        <dbReference type="ARBA" id="ARBA00020568"/>
    </source>
</evidence>
<dbReference type="AlphaFoldDB" id="A0A2G9R7Y8"/>
<keyword evidence="5" id="KW-0966">Cell projection</keyword>
<proteinExistence type="inferred from homology"/>
<dbReference type="GO" id="GO:0005794">
    <property type="term" value="C:Golgi apparatus"/>
    <property type="evidence" value="ECO:0007669"/>
    <property type="project" value="TreeGrafter"/>
</dbReference>
<dbReference type="GO" id="GO:0030992">
    <property type="term" value="C:intraciliary transport particle B"/>
    <property type="evidence" value="ECO:0007669"/>
    <property type="project" value="TreeGrafter"/>
</dbReference>
<evidence type="ECO:0000313" key="6">
    <source>
        <dbReference type="EMBL" id="PIO23984.1"/>
    </source>
</evidence>
<protein>
    <recommendedName>
        <fullName evidence="3">Intraflagellar transport protein 57 homolog</fullName>
    </recommendedName>
</protein>
<dbReference type="OrthoDB" id="423881at2759"/>
<comment type="subcellular location">
    <subcellularLocation>
        <location evidence="1">Cell projection</location>
        <location evidence="1">Cilium</location>
    </subcellularLocation>
</comment>
<dbReference type="PANTHER" id="PTHR16011">
    <property type="entry name" value="IFT57/HIPPI"/>
    <property type="match status" value="1"/>
</dbReference>
<sequence length="84" mass="9904">MAEDSRRMEEEDRGPGAAFQVFVLMEDLLDKLRLLNYEDEVLKKHNMRPISRSVRLSNRCNLSHRYEQYSMENMVCNSSCNFGV</sequence>
<keyword evidence="7" id="KW-1185">Reference proteome</keyword>
<evidence type="ECO:0000256" key="5">
    <source>
        <dbReference type="ARBA" id="ARBA00023273"/>
    </source>
</evidence>
<dbReference type="GO" id="GO:1905515">
    <property type="term" value="P:non-motile cilium assembly"/>
    <property type="evidence" value="ECO:0007669"/>
    <property type="project" value="TreeGrafter"/>
</dbReference>
<reference evidence="7" key="1">
    <citation type="journal article" date="2017" name="Nat. Commun.">
        <title>The North American bullfrog draft genome provides insight into hormonal regulation of long noncoding RNA.</title>
        <authorList>
            <person name="Hammond S.A."/>
            <person name="Warren R.L."/>
            <person name="Vandervalk B.P."/>
            <person name="Kucuk E."/>
            <person name="Khan H."/>
            <person name="Gibb E.A."/>
            <person name="Pandoh P."/>
            <person name="Kirk H."/>
            <person name="Zhao Y."/>
            <person name="Jones M."/>
            <person name="Mungall A.J."/>
            <person name="Coope R."/>
            <person name="Pleasance S."/>
            <person name="Moore R.A."/>
            <person name="Holt R.A."/>
            <person name="Round J.M."/>
            <person name="Ohora S."/>
            <person name="Walle B.V."/>
            <person name="Veldhoen N."/>
            <person name="Helbing C.C."/>
            <person name="Birol I."/>
        </authorList>
    </citation>
    <scope>NUCLEOTIDE SEQUENCE [LARGE SCALE GENOMIC DNA]</scope>
</reference>
<dbReference type="InterPro" id="IPR019530">
    <property type="entry name" value="Intra-flagellar_transport_57"/>
</dbReference>
<dbReference type="Proteomes" id="UP000228934">
    <property type="component" value="Unassembled WGS sequence"/>
</dbReference>
<evidence type="ECO:0000256" key="1">
    <source>
        <dbReference type="ARBA" id="ARBA00004138"/>
    </source>
</evidence>
<name>A0A2G9R7Y8_AQUCT</name>
<evidence type="ECO:0000256" key="4">
    <source>
        <dbReference type="ARBA" id="ARBA00023069"/>
    </source>
</evidence>
<dbReference type="GO" id="GO:0005929">
    <property type="term" value="C:cilium"/>
    <property type="evidence" value="ECO:0007669"/>
    <property type="project" value="UniProtKB-SubCell"/>
</dbReference>
<dbReference type="PANTHER" id="PTHR16011:SF0">
    <property type="entry name" value="INTRAFLAGELLAR TRANSPORT PROTEIN 57 HOMOLOG"/>
    <property type="match status" value="1"/>
</dbReference>
<dbReference type="EMBL" id="KV956086">
    <property type="protein sequence ID" value="PIO23984.1"/>
    <property type="molecule type" value="Genomic_DNA"/>
</dbReference>
<dbReference type="GO" id="GO:0005815">
    <property type="term" value="C:microtubule organizing center"/>
    <property type="evidence" value="ECO:0007669"/>
    <property type="project" value="TreeGrafter"/>
</dbReference>
<comment type="similarity">
    <text evidence="2">Belongs to the IFT57 family.</text>
</comment>
<accession>A0A2G9R7Y8</accession>
<gene>
    <name evidence="6" type="ORF">AB205_0135230</name>
</gene>